<keyword evidence="2" id="KW-1185">Reference proteome</keyword>
<dbReference type="EMBL" id="BAAANE010000007">
    <property type="protein sequence ID" value="GAA1646229.1"/>
    <property type="molecule type" value="Genomic_DNA"/>
</dbReference>
<proteinExistence type="predicted"/>
<evidence type="ECO:0000313" key="2">
    <source>
        <dbReference type="Proteomes" id="UP001501319"/>
    </source>
</evidence>
<dbReference type="Proteomes" id="UP001501319">
    <property type="component" value="Unassembled WGS sequence"/>
</dbReference>
<reference evidence="1 2" key="1">
    <citation type="journal article" date="2019" name="Int. J. Syst. Evol. Microbiol.">
        <title>The Global Catalogue of Microorganisms (GCM) 10K type strain sequencing project: providing services to taxonomists for standard genome sequencing and annotation.</title>
        <authorList>
            <consortium name="The Broad Institute Genomics Platform"/>
            <consortium name="The Broad Institute Genome Sequencing Center for Infectious Disease"/>
            <person name="Wu L."/>
            <person name="Ma J."/>
        </authorList>
    </citation>
    <scope>NUCLEOTIDE SEQUENCE [LARGE SCALE GENOMIC DNA]</scope>
    <source>
        <strain evidence="1 2">JCM 14306</strain>
    </source>
</reference>
<gene>
    <name evidence="1" type="ORF">GCM10009744_41530</name>
</gene>
<organism evidence="1 2">
    <name type="scientific">Kribbella alba</name>
    <dbReference type="NCBI Taxonomy" id="190197"/>
    <lineage>
        <taxon>Bacteria</taxon>
        <taxon>Bacillati</taxon>
        <taxon>Actinomycetota</taxon>
        <taxon>Actinomycetes</taxon>
        <taxon>Propionibacteriales</taxon>
        <taxon>Kribbellaceae</taxon>
        <taxon>Kribbella</taxon>
    </lineage>
</organism>
<dbReference type="RefSeq" id="WP_344113440.1">
    <property type="nucleotide sequence ID" value="NZ_BAAANE010000007.1"/>
</dbReference>
<comment type="caution">
    <text evidence="1">The sequence shown here is derived from an EMBL/GenBank/DDBJ whole genome shotgun (WGS) entry which is preliminary data.</text>
</comment>
<accession>A0ABN2FHM5</accession>
<name>A0ABN2FHM5_9ACTN</name>
<evidence type="ECO:0000313" key="1">
    <source>
        <dbReference type="EMBL" id="GAA1646229.1"/>
    </source>
</evidence>
<protein>
    <submittedName>
        <fullName evidence="1">Uncharacterized protein</fullName>
    </submittedName>
</protein>
<sequence>MIVRDGKNLKGRLLAFVFAFFGKRVLGSAFHNTVRVIEARGIAAATTIRK</sequence>